<accession>A0A3G8ZKU1</accession>
<gene>
    <name evidence="1" type="ORF">EH165_06565</name>
</gene>
<dbReference type="OrthoDB" id="4290050at2"/>
<sequence>MTHPVDDWLKQYMTPFLKNAGFKKQGRSYLRDMADGGEQRILVQKLNYPVLPEVEFRINLVSAPKIFLEVRKNRPFSSGLGLWWGPLVCPQEFRGWLNNDDWIFDASDAVMAASLGAHMEEKLKETYLPLLDQLADPALFEEELRRPVWQLPGKPHPAALGLTIRQQRQSDEVYPLLREAQSQHPQWSDWPDLWAYLESLDHPPHSAEAVPVPAVTDDEEEVGFSFTGSLVICKTDKSLGEIEALTSRDEGLEGTSSLPGGWQLGQYYGEDIEREIADVLVDLVAETGSPAMSGFVWDSECVLVSAYSEQAGLWRACLDREAGTRMLQEECDEDINDMYLPADQAAERAVKWAEEAGLEPIAQDLHDVFHADKGEGQADKLFFDLTFALGIQTRH</sequence>
<keyword evidence="2" id="KW-1185">Reference proteome</keyword>
<protein>
    <submittedName>
        <fullName evidence="1">Uncharacterized protein</fullName>
    </submittedName>
</protein>
<reference evidence="1 2" key="1">
    <citation type="submission" date="2018-11" db="EMBL/GenBank/DDBJ databases">
        <authorList>
            <person name="Da X."/>
        </authorList>
    </citation>
    <scope>NUCLEOTIDE SEQUENCE [LARGE SCALE GENOMIC DNA]</scope>
    <source>
        <strain evidence="1 2">S14-144</strain>
    </source>
</reference>
<evidence type="ECO:0000313" key="1">
    <source>
        <dbReference type="EMBL" id="AZI57863.1"/>
    </source>
</evidence>
<dbReference type="AlphaFoldDB" id="A0A3G8ZKU1"/>
<dbReference type="RefSeq" id="WP_124798663.1">
    <property type="nucleotide sequence ID" value="NZ_CP034170.1"/>
</dbReference>
<dbReference type="EMBL" id="CP034170">
    <property type="protein sequence ID" value="AZI57863.1"/>
    <property type="molecule type" value="Genomic_DNA"/>
</dbReference>
<organism evidence="1 2">
    <name type="scientific">Nakamurella antarctica</name>
    <dbReference type="NCBI Taxonomy" id="1902245"/>
    <lineage>
        <taxon>Bacteria</taxon>
        <taxon>Bacillati</taxon>
        <taxon>Actinomycetota</taxon>
        <taxon>Actinomycetes</taxon>
        <taxon>Nakamurellales</taxon>
        <taxon>Nakamurellaceae</taxon>
        <taxon>Nakamurella</taxon>
    </lineage>
</organism>
<evidence type="ECO:0000313" key="2">
    <source>
        <dbReference type="Proteomes" id="UP000268084"/>
    </source>
</evidence>
<name>A0A3G8ZKU1_9ACTN</name>
<proteinExistence type="predicted"/>
<reference evidence="1 2" key="2">
    <citation type="submission" date="2018-12" db="EMBL/GenBank/DDBJ databases">
        <title>Nakamurella antarcticus sp. nov., isolated from Antarctica South Shetland Islands soil.</title>
        <authorList>
            <person name="Peng F."/>
        </authorList>
    </citation>
    <scope>NUCLEOTIDE SEQUENCE [LARGE SCALE GENOMIC DNA]</scope>
    <source>
        <strain evidence="1 2">S14-144</strain>
    </source>
</reference>
<dbReference type="Proteomes" id="UP000268084">
    <property type="component" value="Chromosome"/>
</dbReference>
<dbReference type="KEGG" id="nak:EH165_06565"/>